<organism evidence="2 3">
    <name type="scientific">Rhizobium laguerreae</name>
    <dbReference type="NCBI Taxonomy" id="1076926"/>
    <lineage>
        <taxon>Bacteria</taxon>
        <taxon>Pseudomonadati</taxon>
        <taxon>Pseudomonadota</taxon>
        <taxon>Alphaproteobacteria</taxon>
        <taxon>Hyphomicrobiales</taxon>
        <taxon>Rhizobiaceae</taxon>
        <taxon>Rhizobium/Agrobacterium group</taxon>
        <taxon>Rhizobium</taxon>
    </lineage>
</organism>
<dbReference type="Proteomes" id="UP000530654">
    <property type="component" value="Unassembled WGS sequence"/>
</dbReference>
<proteinExistence type="predicted"/>
<protein>
    <recommendedName>
        <fullName evidence="4">DUF350 domain-containing protein</fullName>
    </recommendedName>
</protein>
<accession>A0A7Y2R7U0</accession>
<dbReference type="RefSeq" id="WP_017963350.1">
    <property type="nucleotide sequence ID" value="NZ_JAAEAB010000035.1"/>
</dbReference>
<evidence type="ECO:0000313" key="2">
    <source>
        <dbReference type="EMBL" id="NNH65843.1"/>
    </source>
</evidence>
<dbReference type="AlphaFoldDB" id="A0A7Y2R7U0"/>
<gene>
    <name evidence="2" type="ORF">HLI17_21575</name>
</gene>
<keyword evidence="1" id="KW-0472">Membrane</keyword>
<evidence type="ECO:0008006" key="4">
    <source>
        <dbReference type="Google" id="ProtNLM"/>
    </source>
</evidence>
<evidence type="ECO:0000256" key="1">
    <source>
        <dbReference type="SAM" id="Phobius"/>
    </source>
</evidence>
<feature type="transmembrane region" description="Helical" evidence="1">
    <location>
        <begin position="12"/>
        <end position="35"/>
    </location>
</feature>
<keyword evidence="1" id="KW-1133">Transmembrane helix</keyword>
<sequence length="72" mass="7301">MSVPPIDTAQLAIILGALTLVCWMAAGLMAVLGAAEEIKDVKIGRTSQLLISAFTGAGVTSAVAMIAVLVFV</sequence>
<evidence type="ECO:0000313" key="3">
    <source>
        <dbReference type="Proteomes" id="UP000530654"/>
    </source>
</evidence>
<feature type="transmembrane region" description="Helical" evidence="1">
    <location>
        <begin position="47"/>
        <end position="71"/>
    </location>
</feature>
<dbReference type="EMBL" id="JABEQY010000019">
    <property type="protein sequence ID" value="NNH65843.1"/>
    <property type="molecule type" value="Genomic_DNA"/>
</dbReference>
<name>A0A7Y2R7U0_9HYPH</name>
<comment type="caution">
    <text evidence="2">The sequence shown here is derived from an EMBL/GenBank/DDBJ whole genome shotgun (WGS) entry which is preliminary data.</text>
</comment>
<keyword evidence="1" id="KW-0812">Transmembrane</keyword>
<reference evidence="2 3" key="1">
    <citation type="submission" date="2020-04" db="EMBL/GenBank/DDBJ databases">
        <title>Rhizobium bacterial biofertilizers improve the content of phenolic compounds of Lactuca sativa L. under non-saline and saline-stress conditions.</title>
        <authorList>
            <person name="Ayuso-Calles M."/>
            <person name="Garcia-Estevez I."/>
            <person name="Jimenez-Gomez A."/>
            <person name="Flores-Felix J.D."/>
            <person name="Escribano-Bailon M."/>
            <person name="Rivas R."/>
        </authorList>
    </citation>
    <scope>NUCLEOTIDE SEQUENCE [LARGE SCALE GENOMIC DNA]</scope>
    <source>
        <strain evidence="2 3">GPTR02</strain>
    </source>
</reference>